<organism evidence="3 4">
    <name type="scientific">Xylanibacter ruminicola</name>
    <name type="common">Prevotella ruminicola</name>
    <dbReference type="NCBI Taxonomy" id="839"/>
    <lineage>
        <taxon>Bacteria</taxon>
        <taxon>Pseudomonadati</taxon>
        <taxon>Bacteroidota</taxon>
        <taxon>Bacteroidia</taxon>
        <taxon>Bacteroidales</taxon>
        <taxon>Prevotellaceae</taxon>
        <taxon>Xylanibacter</taxon>
    </lineage>
</organism>
<dbReference type="Proteomes" id="UP000184130">
    <property type="component" value="Unassembled WGS sequence"/>
</dbReference>
<name>A0A1M6R0J6_XYLRU</name>
<proteinExistence type="predicted"/>
<dbReference type="InterPro" id="IPR049208">
    <property type="entry name" value="DUF6819"/>
</dbReference>
<dbReference type="PANTHER" id="PTHR42883">
    <property type="entry name" value="GLUCOSE-1-PHOSPHATE THYMIDYLTRANSFERASE"/>
    <property type="match status" value="1"/>
</dbReference>
<feature type="domain" description="DUF4954" evidence="1">
    <location>
        <begin position="18"/>
        <end position="450"/>
    </location>
</feature>
<feature type="domain" description="DUF6819" evidence="2">
    <location>
        <begin position="506"/>
        <end position="612"/>
    </location>
</feature>
<dbReference type="PANTHER" id="PTHR42883:SF2">
    <property type="entry name" value="THYMIDYLYLTRANSFERASE"/>
    <property type="match status" value="1"/>
</dbReference>
<evidence type="ECO:0008006" key="5">
    <source>
        <dbReference type="Google" id="ProtNLM"/>
    </source>
</evidence>
<accession>A0A1M6R0J6</accession>
<dbReference type="InterPro" id="IPR011004">
    <property type="entry name" value="Trimer_LpxA-like_sf"/>
</dbReference>
<evidence type="ECO:0000313" key="3">
    <source>
        <dbReference type="EMBL" id="SHK26015.1"/>
    </source>
</evidence>
<sequence length="634" mass="71716">MFKNIPITIFYIKIMSNYRQLTQNEIDVLENNVCWAEDWQRVLVDENFKPYNFHRVMFYGDIRLGAFNKMVEVSKGFTKHSGINDATLRNVTVGNDCLIEKIGNYINNYTIGNDCYISNICTLETTDDATYGEGSVISVLNEMGDGNVTIFRELNSQLASFMVKHNNDKSLKQALQQMIEDELRVSRPDRGYIGNNVKIINAKDITNTIIKGDCEISGAARLSECTVMSSMDAPVFIGTGVICENSIICDGCSINNSVKMQDCFVGEACQITNGFTAEASLFFANSFMANGEACAAFCGPFSASHHKSSLLIGGEFSFYNAGSNTNFSNHAYKMGPLHYGRLERGSKTASGAYILMPATIGAFSVCFGKLMHHPDTRNLPFSYLMAYGDDCYLVPGRNITTVGLYRDIKKWPKRDKRSKQSRKSIINFDWLSPFTVGEIVEGIKILKALREASGDNVSTYNFHEYVINASSLRKGLKYYDIALRIYMGAVLKRQQKISPSSLLVPPSSNIGKGRWIDMSGLLLPQSEEQRLVDDIKSGVIDNIQQVLDRFAEINNNYSDYRWAWSYQMILDYYQLEELNEAACERIREDYVKARRAWIAEIRKDAEKEFQMGDVDQDVYDVFLSKLDHEIDYEN</sequence>
<evidence type="ECO:0000313" key="4">
    <source>
        <dbReference type="Proteomes" id="UP000184130"/>
    </source>
</evidence>
<evidence type="ECO:0000259" key="2">
    <source>
        <dbReference type="Pfam" id="PF20683"/>
    </source>
</evidence>
<dbReference type="Pfam" id="PF16314">
    <property type="entry name" value="DUF4954"/>
    <property type="match status" value="1"/>
</dbReference>
<reference evidence="3 4" key="1">
    <citation type="submission" date="2016-11" db="EMBL/GenBank/DDBJ databases">
        <authorList>
            <person name="Jaros S."/>
            <person name="Januszkiewicz K."/>
            <person name="Wedrychowicz H."/>
        </authorList>
    </citation>
    <scope>NUCLEOTIDE SEQUENCE [LARGE SCALE GENOMIC DNA]</scope>
    <source>
        <strain evidence="3 4">KHT3</strain>
    </source>
</reference>
<dbReference type="InterPro" id="IPR032533">
    <property type="entry name" value="DUF4954"/>
</dbReference>
<protein>
    <recommendedName>
        <fullName evidence="5">DUF4954 domain-containing protein</fullName>
    </recommendedName>
</protein>
<evidence type="ECO:0000259" key="1">
    <source>
        <dbReference type="Pfam" id="PF16314"/>
    </source>
</evidence>
<dbReference type="Pfam" id="PF20683">
    <property type="entry name" value="DUF6819"/>
    <property type="match status" value="1"/>
</dbReference>
<dbReference type="Gene3D" id="2.160.10.10">
    <property type="entry name" value="Hexapeptide repeat proteins"/>
    <property type="match status" value="1"/>
</dbReference>
<gene>
    <name evidence="3" type="ORF">SAMN05216463_10123</name>
</gene>
<dbReference type="AlphaFoldDB" id="A0A1M6R0J6"/>
<dbReference type="SUPFAM" id="SSF51161">
    <property type="entry name" value="Trimeric LpxA-like enzymes"/>
    <property type="match status" value="1"/>
</dbReference>
<dbReference type="EMBL" id="FRBD01000001">
    <property type="protein sequence ID" value="SHK26015.1"/>
    <property type="molecule type" value="Genomic_DNA"/>
</dbReference>